<accession>A0A6V7V5X0</accession>
<evidence type="ECO:0000313" key="2">
    <source>
        <dbReference type="EMBL" id="CAD2170319.1"/>
    </source>
</evidence>
<dbReference type="EMBL" id="CAJEWN010000166">
    <property type="protein sequence ID" value="CAD2170319.1"/>
    <property type="molecule type" value="Genomic_DNA"/>
</dbReference>
<sequence>MHDGKAYCKIAECKNKQGLFLKAWNLKRHLNEVHKFDVDNLNKDEGMQQSDDDKEDEGEAGEEEYDDEEENDEE</sequence>
<feature type="compositionally biased region" description="Basic and acidic residues" evidence="1">
    <location>
        <begin position="37"/>
        <end position="46"/>
    </location>
</feature>
<comment type="caution">
    <text evidence="2">The sequence shown here is derived from an EMBL/GenBank/DDBJ whole genome shotgun (WGS) entry which is preliminary data.</text>
</comment>
<dbReference type="AlphaFoldDB" id="A0A6V7V5X0"/>
<evidence type="ECO:0000256" key="1">
    <source>
        <dbReference type="SAM" id="MobiDB-lite"/>
    </source>
</evidence>
<feature type="region of interest" description="Disordered" evidence="1">
    <location>
        <begin position="37"/>
        <end position="74"/>
    </location>
</feature>
<name>A0A6V7V5X0_MELEN</name>
<protein>
    <submittedName>
        <fullName evidence="2">Uncharacterized protein</fullName>
    </submittedName>
</protein>
<gene>
    <name evidence="2" type="ORF">MENT_LOCUS21721</name>
</gene>
<proteinExistence type="predicted"/>
<dbReference type="Proteomes" id="UP000580250">
    <property type="component" value="Unassembled WGS sequence"/>
</dbReference>
<reference evidence="2 3" key="1">
    <citation type="submission" date="2020-08" db="EMBL/GenBank/DDBJ databases">
        <authorList>
            <person name="Koutsovoulos G."/>
            <person name="Danchin GJ E."/>
        </authorList>
    </citation>
    <scope>NUCLEOTIDE SEQUENCE [LARGE SCALE GENOMIC DNA]</scope>
</reference>
<evidence type="ECO:0000313" key="3">
    <source>
        <dbReference type="Proteomes" id="UP000580250"/>
    </source>
</evidence>
<organism evidence="2 3">
    <name type="scientific">Meloidogyne enterolobii</name>
    <name type="common">Root-knot nematode worm</name>
    <name type="synonym">Meloidogyne mayaguensis</name>
    <dbReference type="NCBI Taxonomy" id="390850"/>
    <lineage>
        <taxon>Eukaryota</taxon>
        <taxon>Metazoa</taxon>
        <taxon>Ecdysozoa</taxon>
        <taxon>Nematoda</taxon>
        <taxon>Chromadorea</taxon>
        <taxon>Rhabditida</taxon>
        <taxon>Tylenchina</taxon>
        <taxon>Tylenchomorpha</taxon>
        <taxon>Tylenchoidea</taxon>
        <taxon>Meloidogynidae</taxon>
        <taxon>Meloidogyninae</taxon>
        <taxon>Meloidogyne</taxon>
    </lineage>
</organism>
<feature type="compositionally biased region" description="Acidic residues" evidence="1">
    <location>
        <begin position="50"/>
        <end position="74"/>
    </location>
</feature>